<dbReference type="InterPro" id="IPR029044">
    <property type="entry name" value="Nucleotide-diphossugar_trans"/>
</dbReference>
<dbReference type="GO" id="GO:0016757">
    <property type="term" value="F:glycosyltransferase activity"/>
    <property type="evidence" value="ECO:0007669"/>
    <property type="project" value="UniProtKB-KW"/>
</dbReference>
<accession>A0ABS7JM06</accession>
<keyword evidence="1 5" id="KW-0808">Transferase</keyword>
<evidence type="ECO:0000259" key="3">
    <source>
        <dbReference type="Pfam" id="PF00535"/>
    </source>
</evidence>
<dbReference type="PANTHER" id="PTHR43630">
    <property type="entry name" value="POLY-BETA-1,6-N-ACETYL-D-GLUCOSAMINE SYNTHASE"/>
    <property type="match status" value="1"/>
</dbReference>
<feature type="domain" description="Glycosyltransferase 2-like" evidence="3">
    <location>
        <begin position="7"/>
        <end position="101"/>
    </location>
</feature>
<name>A0ABS7JM06_9HELI</name>
<gene>
    <name evidence="5" type="ORF">K4G57_02900</name>
</gene>
<evidence type="ECO:0000313" key="6">
    <source>
        <dbReference type="Proteomes" id="UP000700059"/>
    </source>
</evidence>
<evidence type="ECO:0000313" key="5">
    <source>
        <dbReference type="EMBL" id="MBX7490427.1"/>
    </source>
</evidence>
<keyword evidence="6" id="KW-1185">Reference proteome</keyword>
<organism evidence="5 6">
    <name type="scientific">Helicobacter turcicus</name>
    <dbReference type="NCBI Taxonomy" id="2867412"/>
    <lineage>
        <taxon>Bacteria</taxon>
        <taxon>Pseudomonadati</taxon>
        <taxon>Campylobacterota</taxon>
        <taxon>Epsilonproteobacteria</taxon>
        <taxon>Campylobacterales</taxon>
        <taxon>Helicobacteraceae</taxon>
        <taxon>Helicobacter</taxon>
    </lineage>
</organism>
<keyword evidence="5" id="KW-0328">Glycosyltransferase</keyword>
<dbReference type="PANTHER" id="PTHR43630:SF2">
    <property type="entry name" value="GLYCOSYLTRANSFERASE"/>
    <property type="match status" value="1"/>
</dbReference>
<dbReference type="EMBL" id="JAIGYQ010000003">
    <property type="protein sequence ID" value="MBX7490427.1"/>
    <property type="molecule type" value="Genomic_DNA"/>
</dbReference>
<dbReference type="InterPro" id="IPR001173">
    <property type="entry name" value="Glyco_trans_2-like"/>
</dbReference>
<dbReference type="EC" id="2.4.-.-" evidence="5"/>
<dbReference type="SUPFAM" id="SSF53448">
    <property type="entry name" value="Nucleotide-diphospho-sugar transferases"/>
    <property type="match status" value="2"/>
</dbReference>
<protein>
    <submittedName>
        <fullName evidence="5">Glycosyltransferase</fullName>
        <ecNumber evidence="5">2.4.-.-</ecNumber>
    </submittedName>
</protein>
<dbReference type="Pfam" id="PF00535">
    <property type="entry name" value="Glycos_transf_2"/>
    <property type="match status" value="2"/>
</dbReference>
<dbReference type="RefSeq" id="WP_221531695.1">
    <property type="nucleotide sequence ID" value="NZ_JAIGYP010000003.1"/>
</dbReference>
<reference evidence="5 6" key="1">
    <citation type="submission" date="2021-08" db="EMBL/GenBank/DDBJ databases">
        <title>Helicobacter spp. isolated from feces of Anatolian Ground Squirrel (Spermophilus xanthoprymnus) in Turkey.</title>
        <authorList>
            <person name="Aydin F."/>
            <person name="Abay S."/>
            <person name="Kayman T."/>
            <person name="Karakaya E."/>
            <person name="Saticioglu I.B."/>
        </authorList>
    </citation>
    <scope>NUCLEOTIDE SEQUENCE [LARGE SCALE GENOMIC DNA]</scope>
    <source>
        <strain evidence="5 6">Faydin-H70</strain>
    </source>
</reference>
<feature type="domain" description="Galactosyltransferase C-terminal" evidence="4">
    <location>
        <begin position="420"/>
        <end position="486"/>
    </location>
</feature>
<dbReference type="Proteomes" id="UP000700059">
    <property type="component" value="Unassembled WGS sequence"/>
</dbReference>
<sequence>MNLPKISVCIIAKNAESTLKECLESLTCFDEIVLVDNNSTDSTQQIVKEFHKTYKNLKVFESAFIGFGALKNLAISKASNAWIFSIDADEVFDKSALLELATLEWSENLVLLMPRKNLYRKEWIKACGWYPDFVHRIFNKTHTQFNVNLVHESLEITKDTQVVRLKNGLLHYAYNDMETLIAKMQHYSTLWAKQNLHKKHSSMATSIIHGGFKFMRDYCIKKGFLYGYKGFIISLCNGLGAFFKYAKLYEMQCVKSVSLIITTYNQKERLALVLDSVKQLEVLPNEVLVADDGSKEDTKELIESYARDFPCTLKHIWQEDKGFRASAIRNRAVEAANGDYIIMVDGDMVLESHFIKDHLYFAKPKRLLQGSRALLDSVQTRDVLEGGICKVYDYRGFKSRRFGWLSYLLCVTSGIRKDFFKKNDFIKGTRSCNMSFYRQDYLEIGGFNENFIGWGREDSEFVARFLFNGGELRRLKFGGIAYHLWHLENNKEMLESNHQIYLQTIREQKTQWKIEKFF</sequence>
<evidence type="ECO:0000256" key="2">
    <source>
        <dbReference type="ARBA" id="ARBA00038494"/>
    </source>
</evidence>
<dbReference type="CDD" id="cd02511">
    <property type="entry name" value="Beta4Glucosyltransferase"/>
    <property type="match status" value="1"/>
</dbReference>
<feature type="domain" description="Glycosyltransferase 2-like" evidence="3">
    <location>
        <begin position="258"/>
        <end position="373"/>
    </location>
</feature>
<dbReference type="Gene3D" id="3.90.550.10">
    <property type="entry name" value="Spore Coat Polysaccharide Biosynthesis Protein SpsA, Chain A"/>
    <property type="match status" value="2"/>
</dbReference>
<proteinExistence type="inferred from homology"/>
<dbReference type="InterPro" id="IPR027791">
    <property type="entry name" value="Galactosyl_T_C"/>
</dbReference>
<evidence type="ECO:0000256" key="1">
    <source>
        <dbReference type="ARBA" id="ARBA00022679"/>
    </source>
</evidence>
<dbReference type="Pfam" id="PF02709">
    <property type="entry name" value="Glyco_transf_7C"/>
    <property type="match status" value="1"/>
</dbReference>
<comment type="similarity">
    <text evidence="2">Belongs to the glycosyltransferase 2 family. WaaE/KdtX subfamily.</text>
</comment>
<evidence type="ECO:0000259" key="4">
    <source>
        <dbReference type="Pfam" id="PF02709"/>
    </source>
</evidence>
<comment type="caution">
    <text evidence="5">The sequence shown here is derived from an EMBL/GenBank/DDBJ whole genome shotgun (WGS) entry which is preliminary data.</text>
</comment>
<dbReference type="CDD" id="cd06420">
    <property type="entry name" value="GT2_Chondriotin_Pol_N"/>
    <property type="match status" value="1"/>
</dbReference>